<reference evidence="5" key="1">
    <citation type="journal article" date="2019" name="Int. J. Syst. Evol. Microbiol.">
        <title>The Global Catalogue of Microorganisms (GCM) 10K type strain sequencing project: providing services to taxonomists for standard genome sequencing and annotation.</title>
        <authorList>
            <consortium name="The Broad Institute Genomics Platform"/>
            <consortium name="The Broad Institute Genome Sequencing Center for Infectious Disease"/>
            <person name="Wu L."/>
            <person name="Ma J."/>
        </authorList>
    </citation>
    <scope>NUCLEOTIDE SEQUENCE [LARGE SCALE GENOMIC DNA]</scope>
    <source>
        <strain evidence="5">TBRC 1276</strain>
    </source>
</reference>
<dbReference type="Pfam" id="PF00582">
    <property type="entry name" value="Usp"/>
    <property type="match status" value="2"/>
</dbReference>
<evidence type="ECO:0000313" key="4">
    <source>
        <dbReference type="EMBL" id="MFC4016065.1"/>
    </source>
</evidence>
<evidence type="ECO:0000313" key="5">
    <source>
        <dbReference type="Proteomes" id="UP001595851"/>
    </source>
</evidence>
<evidence type="ECO:0000259" key="3">
    <source>
        <dbReference type="Pfam" id="PF00582"/>
    </source>
</evidence>
<feature type="region of interest" description="Disordered" evidence="2">
    <location>
        <begin position="1"/>
        <end position="32"/>
    </location>
</feature>
<evidence type="ECO:0000256" key="2">
    <source>
        <dbReference type="SAM" id="MobiDB-lite"/>
    </source>
</evidence>
<accession>A0ABV8GTD1</accession>
<gene>
    <name evidence="4" type="ORF">ACFOY2_53265</name>
</gene>
<feature type="compositionally biased region" description="Basic residues" evidence="2">
    <location>
        <begin position="147"/>
        <end position="156"/>
    </location>
</feature>
<feature type="compositionally biased region" description="Basic and acidic residues" evidence="2">
    <location>
        <begin position="126"/>
        <end position="138"/>
    </location>
</feature>
<dbReference type="PRINTS" id="PR01438">
    <property type="entry name" value="UNVRSLSTRESS"/>
</dbReference>
<feature type="region of interest" description="Disordered" evidence="2">
    <location>
        <begin position="126"/>
        <end position="177"/>
    </location>
</feature>
<dbReference type="InterPro" id="IPR014729">
    <property type="entry name" value="Rossmann-like_a/b/a_fold"/>
</dbReference>
<feature type="domain" description="UspA" evidence="3">
    <location>
        <begin position="88"/>
        <end position="142"/>
    </location>
</feature>
<evidence type="ECO:0000256" key="1">
    <source>
        <dbReference type="ARBA" id="ARBA00008791"/>
    </source>
</evidence>
<feature type="compositionally biased region" description="Low complexity" evidence="2">
    <location>
        <begin position="1"/>
        <end position="18"/>
    </location>
</feature>
<dbReference type="EMBL" id="JBHSBI010000055">
    <property type="protein sequence ID" value="MFC4016065.1"/>
    <property type="molecule type" value="Genomic_DNA"/>
</dbReference>
<dbReference type="InterPro" id="IPR006015">
    <property type="entry name" value="Universal_stress_UspA"/>
</dbReference>
<proteinExistence type="inferred from homology"/>
<comment type="caution">
    <text evidence="4">The sequence shown here is derived from an EMBL/GenBank/DDBJ whole genome shotgun (WGS) entry which is preliminary data.</text>
</comment>
<protein>
    <submittedName>
        <fullName evidence="4">Universal stress protein</fullName>
    </submittedName>
</protein>
<feature type="domain" description="UspA" evidence="3">
    <location>
        <begin position="37"/>
        <end position="75"/>
    </location>
</feature>
<organism evidence="4 5">
    <name type="scientific">Nonomuraea purpurea</name>
    <dbReference type="NCBI Taxonomy" id="1849276"/>
    <lineage>
        <taxon>Bacteria</taxon>
        <taxon>Bacillati</taxon>
        <taxon>Actinomycetota</taxon>
        <taxon>Actinomycetes</taxon>
        <taxon>Streptosporangiales</taxon>
        <taxon>Streptosporangiaceae</taxon>
        <taxon>Nonomuraea</taxon>
    </lineage>
</organism>
<dbReference type="RefSeq" id="WP_379535860.1">
    <property type="nucleotide sequence ID" value="NZ_JBHSBI010000055.1"/>
</dbReference>
<dbReference type="Proteomes" id="UP001595851">
    <property type="component" value="Unassembled WGS sequence"/>
</dbReference>
<dbReference type="Gene3D" id="3.40.50.620">
    <property type="entry name" value="HUPs"/>
    <property type="match status" value="2"/>
</dbReference>
<sequence length="177" mass="17871">MADASTPASDPAEPAATPADPPAGGSGWFGPGSCRPRNAELVVLGSRGQGGFEELRLGSAAVQVPAHSVKPVVIVGPDGESTSTGRPRIVVGADGSPAGQRALEFAFDEAELRVASVAAVCCWDRRASGTGPDRRGTGRDAAGAGRSWHRLGSRHSGRAEPAVARAPMRSNATPGGI</sequence>
<dbReference type="InterPro" id="IPR006016">
    <property type="entry name" value="UspA"/>
</dbReference>
<name>A0ABV8GTD1_9ACTN</name>
<comment type="similarity">
    <text evidence="1">Belongs to the universal stress protein A family.</text>
</comment>
<keyword evidence="5" id="KW-1185">Reference proteome</keyword>
<dbReference type="SUPFAM" id="SSF52402">
    <property type="entry name" value="Adenine nucleotide alpha hydrolases-like"/>
    <property type="match status" value="2"/>
</dbReference>